<dbReference type="GO" id="GO:0003857">
    <property type="term" value="F:(3S)-3-hydroxyacyl-CoA dehydrogenase (NAD+) activity"/>
    <property type="evidence" value="ECO:0007669"/>
    <property type="project" value="TreeGrafter"/>
</dbReference>
<evidence type="ECO:0000259" key="2">
    <source>
        <dbReference type="Pfam" id="PF01575"/>
    </source>
</evidence>
<dbReference type="Pfam" id="PF01575">
    <property type="entry name" value="MaoC_dehydratas"/>
    <property type="match status" value="1"/>
</dbReference>
<organism evidence="3 4">
    <name type="scientific">Lentzea jiangxiensis</name>
    <dbReference type="NCBI Taxonomy" id="641025"/>
    <lineage>
        <taxon>Bacteria</taxon>
        <taxon>Bacillati</taxon>
        <taxon>Actinomycetota</taxon>
        <taxon>Actinomycetes</taxon>
        <taxon>Pseudonocardiales</taxon>
        <taxon>Pseudonocardiaceae</taxon>
        <taxon>Lentzea</taxon>
    </lineage>
</organism>
<dbReference type="SUPFAM" id="SSF54637">
    <property type="entry name" value="Thioesterase/thiol ester dehydrase-isomerase"/>
    <property type="match status" value="2"/>
</dbReference>
<dbReference type="EMBL" id="FNIX01000025">
    <property type="protein sequence ID" value="SDP95214.1"/>
    <property type="molecule type" value="Genomic_DNA"/>
</dbReference>
<dbReference type="GO" id="GO:0004300">
    <property type="term" value="F:enoyl-CoA hydratase activity"/>
    <property type="evidence" value="ECO:0007669"/>
    <property type="project" value="TreeGrafter"/>
</dbReference>
<feature type="domain" description="MaoC-like" evidence="2">
    <location>
        <begin position="131"/>
        <end position="216"/>
    </location>
</feature>
<dbReference type="PANTHER" id="PTHR13078">
    <property type="entry name" value="PEROXISOMAL MULTIFUNCTIONAL ENZYME TYPE 2-RELATED"/>
    <property type="match status" value="1"/>
</dbReference>
<dbReference type="OrthoDB" id="5522043at2"/>
<protein>
    <submittedName>
        <fullName evidence="3">MaoC like domain-containing protein</fullName>
    </submittedName>
</protein>
<evidence type="ECO:0000256" key="1">
    <source>
        <dbReference type="ARBA" id="ARBA00005254"/>
    </source>
</evidence>
<accession>A0A1H0WWS2</accession>
<dbReference type="InterPro" id="IPR029069">
    <property type="entry name" value="HotDog_dom_sf"/>
</dbReference>
<dbReference type="InterPro" id="IPR002539">
    <property type="entry name" value="MaoC-like_dom"/>
</dbReference>
<dbReference type="RefSeq" id="WP_090104367.1">
    <property type="nucleotide sequence ID" value="NZ_FNIX01000025.1"/>
</dbReference>
<dbReference type="Gene3D" id="3.10.129.10">
    <property type="entry name" value="Hotdog Thioesterase"/>
    <property type="match status" value="1"/>
</dbReference>
<proteinExistence type="inferred from homology"/>
<evidence type="ECO:0000313" key="4">
    <source>
        <dbReference type="Proteomes" id="UP000199691"/>
    </source>
</evidence>
<evidence type="ECO:0000313" key="3">
    <source>
        <dbReference type="EMBL" id="SDP95214.1"/>
    </source>
</evidence>
<reference evidence="4" key="1">
    <citation type="submission" date="2016-10" db="EMBL/GenBank/DDBJ databases">
        <authorList>
            <person name="Varghese N."/>
            <person name="Submissions S."/>
        </authorList>
    </citation>
    <scope>NUCLEOTIDE SEQUENCE [LARGE SCALE GENOMIC DNA]</scope>
    <source>
        <strain evidence="4">CGMCC 4.6609</strain>
    </source>
</reference>
<gene>
    <name evidence="3" type="ORF">SAMN05421507_1253</name>
</gene>
<dbReference type="Proteomes" id="UP000199691">
    <property type="component" value="Unassembled WGS sequence"/>
</dbReference>
<keyword evidence="4" id="KW-1185">Reference proteome</keyword>
<dbReference type="GO" id="GO:0006635">
    <property type="term" value="P:fatty acid beta-oxidation"/>
    <property type="evidence" value="ECO:0007669"/>
    <property type="project" value="TreeGrafter"/>
</dbReference>
<name>A0A1H0WWS2_9PSEU</name>
<dbReference type="GO" id="GO:0044594">
    <property type="term" value="F:17-beta-hydroxysteroid dehydrogenase (NAD+) activity"/>
    <property type="evidence" value="ECO:0007669"/>
    <property type="project" value="TreeGrafter"/>
</dbReference>
<sequence length="248" mass="27183">MLDHGILGVVDRQVRTWSVRDAEVYAAAVGGFSPAFAIPLLQHGGPHLGLTGADMTRVLHAEQSLWLHRRLRPELPSTVTKTVENIYDKGSGALVVSRWESEFATTRSSCFVKGEGGFGGERGETREFTVPGEPPEAGFFRTARNQALLYRETGDVNPMHTDPEFARRAGFPGPILHGLCTLGITVRGLDFTELHARFTAPVLPGDLLRVERWPTGEFRALVDGKQVLIGTVRFSEAGRSPEVRTIVP</sequence>
<dbReference type="AlphaFoldDB" id="A0A1H0WWS2"/>
<dbReference type="STRING" id="641025.SAMN05421507_1253"/>
<comment type="similarity">
    <text evidence="1">Belongs to the enoyl-CoA hydratase/isomerase family.</text>
</comment>
<dbReference type="PANTHER" id="PTHR13078:SF56">
    <property type="entry name" value="PEROXISOMAL MULTIFUNCTIONAL ENZYME TYPE 2"/>
    <property type="match status" value="1"/>
</dbReference>